<dbReference type="Proteomes" id="UP000005341">
    <property type="component" value="Unassembled WGS sequence"/>
</dbReference>
<dbReference type="GO" id="GO:0008320">
    <property type="term" value="F:protein transmembrane transporter activity"/>
    <property type="evidence" value="ECO:0007669"/>
    <property type="project" value="TreeGrafter"/>
</dbReference>
<dbReference type="PANTHER" id="PTHR34597:SF3">
    <property type="entry name" value="OUTER MEMBRANE TRANSPORTER CDIB"/>
    <property type="match status" value="1"/>
</dbReference>
<dbReference type="Gene3D" id="2.40.160.50">
    <property type="entry name" value="membrane protein fhac: a member of the omp85/tpsb transporter family"/>
    <property type="match status" value="1"/>
</dbReference>
<dbReference type="InterPro" id="IPR051544">
    <property type="entry name" value="TPS_OM_transporter"/>
</dbReference>
<reference evidence="2 3" key="1">
    <citation type="journal article" date="2010" name="J. Bacteriol.">
        <title>Comparative genomic characterization of Actinobacillus pleuropneumoniae.</title>
        <authorList>
            <person name="Xu Z."/>
            <person name="Chen X."/>
            <person name="Li L."/>
            <person name="Li T."/>
            <person name="Wang S."/>
            <person name="Chen H."/>
            <person name="Zhou R."/>
        </authorList>
    </citation>
    <scope>NUCLEOTIDE SEQUENCE [LARGE SCALE GENOMIC DNA]</scope>
    <source>
        <strain evidence="2 3">Femo</strain>
    </source>
</reference>
<protein>
    <submittedName>
        <fullName evidence="2">Hemolysin activation/secretion protein</fullName>
    </submittedName>
</protein>
<dbReference type="GO" id="GO:0046819">
    <property type="term" value="P:protein secretion by the type V secretion system"/>
    <property type="evidence" value="ECO:0007669"/>
    <property type="project" value="TreeGrafter"/>
</dbReference>
<gene>
    <name evidence="2" type="ORF">appser6_11070</name>
</gene>
<evidence type="ECO:0000259" key="1">
    <source>
        <dbReference type="Pfam" id="PF03865"/>
    </source>
</evidence>
<proteinExistence type="predicted"/>
<comment type="caution">
    <text evidence="2">The sequence shown here is derived from an EMBL/GenBank/DDBJ whole genome shotgun (WGS) entry which is preliminary data.</text>
</comment>
<feature type="domain" description="Haemolysin activator HlyB C-terminal" evidence="1">
    <location>
        <begin position="2"/>
        <end position="110"/>
    </location>
</feature>
<evidence type="ECO:0000313" key="2">
    <source>
        <dbReference type="EMBL" id="EFM91933.1"/>
    </source>
</evidence>
<dbReference type="GO" id="GO:0098046">
    <property type="term" value="C:type V protein secretion system complex"/>
    <property type="evidence" value="ECO:0007669"/>
    <property type="project" value="TreeGrafter"/>
</dbReference>
<dbReference type="Pfam" id="PF03865">
    <property type="entry name" value="ShlB"/>
    <property type="match status" value="1"/>
</dbReference>
<accession>A0A828PL45</accession>
<dbReference type="EMBL" id="ADOG01000014">
    <property type="protein sequence ID" value="EFM91933.1"/>
    <property type="molecule type" value="Genomic_DNA"/>
</dbReference>
<dbReference type="AlphaFoldDB" id="A0A828PL45"/>
<dbReference type="PANTHER" id="PTHR34597">
    <property type="entry name" value="SLR1661 PROTEIN"/>
    <property type="match status" value="1"/>
</dbReference>
<evidence type="ECO:0000313" key="3">
    <source>
        <dbReference type="Proteomes" id="UP000005341"/>
    </source>
</evidence>
<organism evidence="2 3">
    <name type="scientific">Actinobacillus pleuropneumoniae serovar 6 str. Femo</name>
    <dbReference type="NCBI Taxonomy" id="754256"/>
    <lineage>
        <taxon>Bacteria</taxon>
        <taxon>Pseudomonadati</taxon>
        <taxon>Pseudomonadota</taxon>
        <taxon>Gammaproteobacteria</taxon>
        <taxon>Pasteurellales</taxon>
        <taxon>Pasteurellaceae</taxon>
        <taxon>Actinobacillus</taxon>
    </lineage>
</organism>
<sequence length="111" mass="12628">MTANHTVYRYYQQVFGAFENYLYAGESETDKLNLSRVLYRDAVRKTTLSGGFWSRHSKNFVDNTEVEVQRRRMAGWEAGIAHKEYLGNATLALDMNFKRGTGVRGAIGAPE</sequence>
<dbReference type="InterPro" id="IPR005565">
    <property type="entry name" value="Hemolysn_activator_HlyB_C"/>
</dbReference>
<name>A0A828PL45_ACTPL</name>